<evidence type="ECO:0000313" key="8">
    <source>
        <dbReference type="Proteomes" id="UP000604825"/>
    </source>
</evidence>
<dbReference type="GO" id="GO:0046872">
    <property type="term" value="F:metal ion binding"/>
    <property type="evidence" value="ECO:0007669"/>
    <property type="project" value="UniProtKB-KW"/>
</dbReference>
<dbReference type="PANTHER" id="PTHR20855:SF105">
    <property type="entry name" value="HAEMOLYSIN-III RELATED FAMILY PROTEIN, EXPRESSED"/>
    <property type="match status" value="1"/>
</dbReference>
<comment type="caution">
    <text evidence="7">The sequence shown here is derived from an EMBL/GenBank/DDBJ whole genome shotgun (WGS) entry which is preliminary data.</text>
</comment>
<reference evidence="7" key="1">
    <citation type="submission" date="2020-10" db="EMBL/GenBank/DDBJ databases">
        <authorList>
            <person name="Han B."/>
            <person name="Lu T."/>
            <person name="Zhao Q."/>
            <person name="Huang X."/>
            <person name="Zhao Y."/>
        </authorList>
    </citation>
    <scope>NUCLEOTIDE SEQUENCE</scope>
</reference>
<proteinExistence type="predicted"/>
<keyword evidence="8" id="KW-1185">Reference proteome</keyword>
<dbReference type="EMBL" id="CAJGYO010000018">
    <property type="protein sequence ID" value="CAD6335362.1"/>
    <property type="molecule type" value="Genomic_DNA"/>
</dbReference>
<feature type="transmembrane region" description="Helical" evidence="6">
    <location>
        <begin position="32"/>
        <end position="54"/>
    </location>
</feature>
<keyword evidence="3 6" id="KW-1133">Transmembrane helix</keyword>
<dbReference type="AlphaFoldDB" id="A0A811RZA0"/>
<feature type="binding site" evidence="5">
    <location>
        <position position="50"/>
    </location>
    <ligand>
        <name>Zn(2+)</name>
        <dbReference type="ChEBI" id="CHEBI:29105"/>
    </ligand>
</feature>
<sequence length="209" mass="22420">MVPYQSDLQGSTGTAATMDAGTAADPITRWPLFAYLGGAMVCLLTSSVCHLILCHSERTAYVTLRLDYAGIAALIVTSFYPLAYYSFLCDPALRRLYMDGRAMALGTRASIAAPVASGCAIAARGGDSRGCLSLREADGSGLRRTIHVILIGGFGEWRRDISVGEVIWCGFSNVYDGALVEFWILMSGAFASRRDENIVPSFLIVISGQ</sequence>
<keyword evidence="4 6" id="KW-0472">Membrane</keyword>
<evidence type="ECO:0000313" key="7">
    <source>
        <dbReference type="EMBL" id="CAD6335362.1"/>
    </source>
</evidence>
<evidence type="ECO:0000256" key="2">
    <source>
        <dbReference type="ARBA" id="ARBA00022692"/>
    </source>
</evidence>
<protein>
    <submittedName>
        <fullName evidence="7">Uncharacterized protein</fullName>
    </submittedName>
</protein>
<dbReference type="InterPro" id="IPR004254">
    <property type="entry name" value="AdipoR/HlyIII-related"/>
</dbReference>
<dbReference type="GO" id="GO:0016020">
    <property type="term" value="C:membrane"/>
    <property type="evidence" value="ECO:0007669"/>
    <property type="project" value="UniProtKB-SubCell"/>
</dbReference>
<gene>
    <name evidence="7" type="ORF">NCGR_LOCUS59460</name>
</gene>
<dbReference type="PANTHER" id="PTHR20855">
    <property type="entry name" value="ADIPOR/PROGESTIN RECEPTOR-RELATED"/>
    <property type="match status" value="1"/>
</dbReference>
<keyword evidence="5" id="KW-0479">Metal-binding</keyword>
<evidence type="ECO:0000256" key="4">
    <source>
        <dbReference type="ARBA" id="ARBA00023136"/>
    </source>
</evidence>
<organism evidence="7 8">
    <name type="scientific">Miscanthus lutarioriparius</name>
    <dbReference type="NCBI Taxonomy" id="422564"/>
    <lineage>
        <taxon>Eukaryota</taxon>
        <taxon>Viridiplantae</taxon>
        <taxon>Streptophyta</taxon>
        <taxon>Embryophyta</taxon>
        <taxon>Tracheophyta</taxon>
        <taxon>Spermatophyta</taxon>
        <taxon>Magnoliopsida</taxon>
        <taxon>Liliopsida</taxon>
        <taxon>Poales</taxon>
        <taxon>Poaceae</taxon>
        <taxon>PACMAD clade</taxon>
        <taxon>Panicoideae</taxon>
        <taxon>Andropogonodae</taxon>
        <taxon>Andropogoneae</taxon>
        <taxon>Saccharinae</taxon>
        <taxon>Miscanthus</taxon>
    </lineage>
</organism>
<comment type="subcellular location">
    <subcellularLocation>
        <location evidence="1">Membrane</location>
        <topology evidence="1">Multi-pass membrane protein</topology>
    </subcellularLocation>
</comment>
<accession>A0A811RZA0</accession>
<dbReference type="GO" id="GO:0009744">
    <property type="term" value="P:response to sucrose"/>
    <property type="evidence" value="ECO:0007669"/>
    <property type="project" value="UniProtKB-ARBA"/>
</dbReference>
<evidence type="ECO:0000256" key="6">
    <source>
        <dbReference type="SAM" id="Phobius"/>
    </source>
</evidence>
<dbReference type="Proteomes" id="UP000604825">
    <property type="component" value="Unassembled WGS sequence"/>
</dbReference>
<keyword evidence="5" id="KW-0862">Zinc</keyword>
<dbReference type="Pfam" id="PF03006">
    <property type="entry name" value="HlyIII"/>
    <property type="match status" value="1"/>
</dbReference>
<evidence type="ECO:0000256" key="1">
    <source>
        <dbReference type="ARBA" id="ARBA00004141"/>
    </source>
</evidence>
<keyword evidence="2 6" id="KW-0812">Transmembrane</keyword>
<feature type="transmembrane region" description="Helical" evidence="6">
    <location>
        <begin position="66"/>
        <end position="87"/>
    </location>
</feature>
<dbReference type="GO" id="GO:0038023">
    <property type="term" value="F:signaling receptor activity"/>
    <property type="evidence" value="ECO:0007669"/>
    <property type="project" value="TreeGrafter"/>
</dbReference>
<evidence type="ECO:0000256" key="3">
    <source>
        <dbReference type="ARBA" id="ARBA00022989"/>
    </source>
</evidence>
<name>A0A811RZA0_9POAL</name>
<dbReference type="OrthoDB" id="529367at2759"/>
<dbReference type="GO" id="GO:0009725">
    <property type="term" value="P:response to hormone"/>
    <property type="evidence" value="ECO:0007669"/>
    <property type="project" value="UniProtKB-ARBA"/>
</dbReference>
<evidence type="ECO:0000256" key="5">
    <source>
        <dbReference type="PIRSR" id="PIRSR604254-1"/>
    </source>
</evidence>